<evidence type="ECO:0000313" key="4">
    <source>
        <dbReference type="EMBL" id="QCU90482.1"/>
    </source>
</evidence>
<comment type="similarity">
    <text evidence="1">Belongs to the transglycosylase Slt family.</text>
</comment>
<accession>A0A4P9K635</accession>
<dbReference type="SUPFAM" id="SSF53955">
    <property type="entry name" value="Lysozyme-like"/>
    <property type="match status" value="1"/>
</dbReference>
<keyword evidence="5" id="KW-1185">Reference proteome</keyword>
<dbReference type="RefSeq" id="WP_138565156.1">
    <property type="nucleotide sequence ID" value="NZ_CP040602.1"/>
</dbReference>
<dbReference type="GO" id="GO:0000270">
    <property type="term" value="P:peptidoglycan metabolic process"/>
    <property type="evidence" value="ECO:0007669"/>
    <property type="project" value="InterPro"/>
</dbReference>
<dbReference type="Gene3D" id="1.10.530.10">
    <property type="match status" value="1"/>
</dbReference>
<dbReference type="PANTHER" id="PTHR37423:SF2">
    <property type="entry name" value="MEMBRANE-BOUND LYTIC MUREIN TRANSGLYCOSYLASE C"/>
    <property type="match status" value="1"/>
</dbReference>
<dbReference type="KEGG" id="thig:FE785_07470"/>
<dbReference type="PANTHER" id="PTHR37423">
    <property type="entry name" value="SOLUBLE LYTIC MUREIN TRANSGLYCOSYLASE-RELATED"/>
    <property type="match status" value="1"/>
</dbReference>
<name>A0A4P9K635_9GAMM</name>
<dbReference type="InterPro" id="IPR000189">
    <property type="entry name" value="Transglyc_AS"/>
</dbReference>
<dbReference type="PROSITE" id="PS00922">
    <property type="entry name" value="TRANSGLYCOSYLASE"/>
    <property type="match status" value="1"/>
</dbReference>
<proteinExistence type="inferred from homology"/>
<feature type="domain" description="Transglycosylase SLT" evidence="2">
    <location>
        <begin position="240"/>
        <end position="360"/>
    </location>
</feature>
<reference evidence="4 5" key="1">
    <citation type="submission" date="2019-05" db="EMBL/GenBank/DDBJ databases">
        <title>Thiomicrorhabdus sediminis sp. nov, a novel sulfur-oxidizing bacterium isolated from coastal sediment.</title>
        <authorList>
            <person name="Liu X."/>
        </authorList>
    </citation>
    <scope>NUCLEOTIDE SEQUENCE [LARGE SCALE GENOMIC DNA]</scope>
    <source>
        <strain evidence="4 5">G1</strain>
    </source>
</reference>
<dbReference type="Pfam" id="PF11873">
    <property type="entry name" value="Mltc_N"/>
    <property type="match status" value="1"/>
</dbReference>
<dbReference type="AlphaFoldDB" id="A0A4P9K635"/>
<dbReference type="Proteomes" id="UP000304864">
    <property type="component" value="Chromosome"/>
</dbReference>
<organism evidence="4 5">
    <name type="scientific">Thiomicrorhabdus sediminis</name>
    <dbReference type="NCBI Taxonomy" id="2580412"/>
    <lineage>
        <taxon>Bacteria</taxon>
        <taxon>Pseudomonadati</taxon>
        <taxon>Pseudomonadota</taxon>
        <taxon>Gammaproteobacteria</taxon>
        <taxon>Thiotrichales</taxon>
        <taxon>Piscirickettsiaceae</taxon>
        <taxon>Thiomicrorhabdus</taxon>
    </lineage>
</organism>
<gene>
    <name evidence="4" type="ORF">FE785_07470</name>
</gene>
<dbReference type="InterPro" id="IPR024570">
    <property type="entry name" value="Murein_transglycosylaseC_N"/>
</dbReference>
<dbReference type="InterPro" id="IPR008258">
    <property type="entry name" value="Transglycosylase_SLT_dom_1"/>
</dbReference>
<evidence type="ECO:0000256" key="1">
    <source>
        <dbReference type="ARBA" id="ARBA00007734"/>
    </source>
</evidence>
<evidence type="ECO:0000313" key="5">
    <source>
        <dbReference type="Proteomes" id="UP000304864"/>
    </source>
</evidence>
<dbReference type="EMBL" id="CP040602">
    <property type="protein sequence ID" value="QCU90482.1"/>
    <property type="molecule type" value="Genomic_DNA"/>
</dbReference>
<dbReference type="OrthoDB" id="5620293at2"/>
<feature type="domain" description="Murein transglycosylase-C N-terminal" evidence="3">
    <location>
        <begin position="150"/>
        <end position="225"/>
    </location>
</feature>
<dbReference type="GO" id="GO:0008933">
    <property type="term" value="F:peptidoglycan lytic transglycosylase activity"/>
    <property type="evidence" value="ECO:0007669"/>
    <property type="project" value="InterPro"/>
</dbReference>
<dbReference type="Pfam" id="PF01464">
    <property type="entry name" value="SLT"/>
    <property type="match status" value="1"/>
</dbReference>
<sequence length="408" mass="46806">MNQSLKNTMILLFMAGILIFISGYLTSFQQWLSLNYHQDRMSSSSYQGFSQSSGGIRQIIGTEKIAQQIDPPALTNSSEFAQPKAQQNHQSPYLPENTLGHASQTLTTTTEVVTANRKPLPVLIELDNELIVEFSSHYSSYEVQRALSRLMVLHNPQQIESLLNKQSIDTRERPHYYPRIENQFQQSVRYPAQAYRYAEYLLANFSQTVVENNEQWQIVTIPLKTFELPDKAKSYQNLVEQFSREYAVDNDLVYAIMEVESAFNPRAVSRSKALGLMQIKPGSAGRDVFKYVDNQAGQPSEQALFNPKDNIRIGVAYLSLLKQMYFKDVKDKTKKELLAVASYNGGLNTVFKLFGKTPEQSVARINRLSAERIYWILRQKHESNETRQYIEKVMAKRKKYQKLLQAAA</sequence>
<evidence type="ECO:0000259" key="2">
    <source>
        <dbReference type="Pfam" id="PF01464"/>
    </source>
</evidence>
<evidence type="ECO:0000259" key="3">
    <source>
        <dbReference type="Pfam" id="PF11873"/>
    </source>
</evidence>
<dbReference type="InterPro" id="IPR023346">
    <property type="entry name" value="Lysozyme-like_dom_sf"/>
</dbReference>
<dbReference type="GO" id="GO:0016020">
    <property type="term" value="C:membrane"/>
    <property type="evidence" value="ECO:0007669"/>
    <property type="project" value="InterPro"/>
</dbReference>
<dbReference type="CDD" id="cd16893">
    <property type="entry name" value="LT_MltC_MltE"/>
    <property type="match status" value="1"/>
</dbReference>
<protein>
    <submittedName>
        <fullName evidence="4">DUF3393 domain-containing protein</fullName>
    </submittedName>
</protein>